<protein>
    <submittedName>
        <fullName evidence="1">Uncharacterized protein</fullName>
    </submittedName>
</protein>
<dbReference type="AlphaFoldDB" id="A0A428QC50"/>
<name>A0A428QC50_9HYPO</name>
<keyword evidence="2" id="KW-1185">Reference proteome</keyword>
<evidence type="ECO:0000313" key="1">
    <source>
        <dbReference type="EMBL" id="RSL62845.1"/>
    </source>
</evidence>
<dbReference type="OrthoDB" id="10360315at2759"/>
<comment type="caution">
    <text evidence="1">The sequence shown here is derived from an EMBL/GenBank/DDBJ whole genome shotgun (WGS) entry which is preliminary data.</text>
</comment>
<gene>
    <name evidence="1" type="ORF">CEP54_005545</name>
</gene>
<organism evidence="1 2">
    <name type="scientific">Fusarium duplospermum</name>
    <dbReference type="NCBI Taxonomy" id="1325734"/>
    <lineage>
        <taxon>Eukaryota</taxon>
        <taxon>Fungi</taxon>
        <taxon>Dikarya</taxon>
        <taxon>Ascomycota</taxon>
        <taxon>Pezizomycotina</taxon>
        <taxon>Sordariomycetes</taxon>
        <taxon>Hypocreomycetidae</taxon>
        <taxon>Hypocreales</taxon>
        <taxon>Nectriaceae</taxon>
        <taxon>Fusarium</taxon>
        <taxon>Fusarium solani species complex</taxon>
    </lineage>
</organism>
<proteinExistence type="predicted"/>
<dbReference type="EMBL" id="NKCI01000042">
    <property type="protein sequence ID" value="RSL62845.1"/>
    <property type="molecule type" value="Genomic_DNA"/>
</dbReference>
<sequence length="87" mass="9654">MSGTNDEAPLHIVRFSNIKPEERDIFHKALTDVVGPSPTVLLEPGDEIVVTSTWPENDLRRAMDQRIATLKALAANPDSNSWSRSRA</sequence>
<accession>A0A428QC50</accession>
<reference evidence="1 2" key="1">
    <citation type="submission" date="2017-06" db="EMBL/GenBank/DDBJ databases">
        <title>Comparative genomic analysis of Ambrosia Fusariam Clade fungi.</title>
        <authorList>
            <person name="Stajich J.E."/>
            <person name="Carrillo J."/>
            <person name="Kijimoto T."/>
            <person name="Eskalen A."/>
            <person name="O'Donnell K."/>
            <person name="Kasson M."/>
        </authorList>
    </citation>
    <scope>NUCLEOTIDE SEQUENCE [LARGE SCALE GENOMIC DNA]</scope>
    <source>
        <strain evidence="1 2">NRRL62584</strain>
    </source>
</reference>
<dbReference type="Proteomes" id="UP000288168">
    <property type="component" value="Unassembled WGS sequence"/>
</dbReference>
<evidence type="ECO:0000313" key="2">
    <source>
        <dbReference type="Proteomes" id="UP000288168"/>
    </source>
</evidence>